<dbReference type="InterPro" id="IPR017452">
    <property type="entry name" value="GPCR_Rhodpsn_7TM"/>
</dbReference>
<dbReference type="InterPro" id="IPR000276">
    <property type="entry name" value="GPCR_Rhodpsn"/>
</dbReference>
<proteinExistence type="inferred from homology"/>
<accession>A0AAD9IUA2</accession>
<comment type="subcellular location">
    <subcellularLocation>
        <location evidence="1">Cell membrane</location>
        <topology evidence="1">Multi-pass membrane protein</topology>
    </subcellularLocation>
</comment>
<evidence type="ECO:0000256" key="5">
    <source>
        <dbReference type="ARBA" id="ARBA00023040"/>
    </source>
</evidence>
<keyword evidence="2" id="KW-1003">Cell membrane</keyword>
<keyword evidence="7 9" id="KW-0675">Receptor</keyword>
<keyword evidence="8 9" id="KW-0807">Transducer</keyword>
<evidence type="ECO:0000256" key="8">
    <source>
        <dbReference type="ARBA" id="ARBA00023224"/>
    </source>
</evidence>
<evidence type="ECO:0000256" key="1">
    <source>
        <dbReference type="ARBA" id="ARBA00004651"/>
    </source>
</evidence>
<dbReference type="Gene3D" id="1.20.1070.10">
    <property type="entry name" value="Rhodopsin 7-helix transmembrane proteins"/>
    <property type="match status" value="1"/>
</dbReference>
<dbReference type="PANTHER" id="PTHR24249:SF372">
    <property type="entry name" value="G-PROTEIN COUPLED RECEPTORS FAMILY 1 PROFILE DOMAIN-CONTAINING PROTEIN"/>
    <property type="match status" value="1"/>
</dbReference>
<feature type="transmembrane region" description="Helical" evidence="10">
    <location>
        <begin position="56"/>
        <end position="77"/>
    </location>
</feature>
<evidence type="ECO:0000256" key="6">
    <source>
        <dbReference type="ARBA" id="ARBA00023136"/>
    </source>
</evidence>
<evidence type="ECO:0000256" key="7">
    <source>
        <dbReference type="ARBA" id="ARBA00023170"/>
    </source>
</evidence>
<dbReference type="PROSITE" id="PS00237">
    <property type="entry name" value="G_PROTEIN_RECEP_F1_1"/>
    <property type="match status" value="1"/>
</dbReference>
<dbReference type="PANTHER" id="PTHR24249">
    <property type="entry name" value="HISTAMINE RECEPTOR-RELATED G-PROTEIN COUPLED RECEPTOR"/>
    <property type="match status" value="1"/>
</dbReference>
<feature type="transmembrane region" description="Helical" evidence="10">
    <location>
        <begin position="20"/>
        <end position="44"/>
    </location>
</feature>
<evidence type="ECO:0000313" key="12">
    <source>
        <dbReference type="EMBL" id="KAK2140969.1"/>
    </source>
</evidence>
<sequence>MDGNGTMLVAPFYTSKTYRYGRYVVFFSEAAFIVVVNIMTLIAVKQTKKLREIPANTYIVSLACADGMIGVLLPPTTLTSFTSNQHVWLTSACFFRGPYYSMFCISLGTLLAIAVDRYMAVVHPLTYRMRMSIKIARIVSILIWTVQLTLWETFTCYYGSRISVGKSNPVAAHDMFPKKAYFILIQIVILLPVVGNVILYIFIYIRLRTRKGVISSSARNNAETANDNQPSAKAKVFTKMMALVLGYLVIAWLPYYIFVPMHKVNDPTTPTWFFYAFDIVALLFYSNSFMNPLIYSWQNRDFRDAYGKILKCRRSATVASGSTTNSHTRSTTKSSL</sequence>
<dbReference type="Proteomes" id="UP001208570">
    <property type="component" value="Unassembled WGS sequence"/>
</dbReference>
<dbReference type="GO" id="GO:0004930">
    <property type="term" value="F:G protein-coupled receptor activity"/>
    <property type="evidence" value="ECO:0007669"/>
    <property type="project" value="UniProtKB-KW"/>
</dbReference>
<evidence type="ECO:0000256" key="4">
    <source>
        <dbReference type="ARBA" id="ARBA00022989"/>
    </source>
</evidence>
<comment type="caution">
    <text evidence="12">The sequence shown here is derived from an EMBL/GenBank/DDBJ whole genome shotgun (WGS) entry which is preliminary data.</text>
</comment>
<evidence type="ECO:0000256" key="9">
    <source>
        <dbReference type="RuleBase" id="RU000688"/>
    </source>
</evidence>
<protein>
    <recommendedName>
        <fullName evidence="11">G-protein coupled receptors family 1 profile domain-containing protein</fullName>
    </recommendedName>
</protein>
<keyword evidence="3 9" id="KW-0812">Transmembrane</keyword>
<organism evidence="12 13">
    <name type="scientific">Paralvinella palmiformis</name>
    <dbReference type="NCBI Taxonomy" id="53620"/>
    <lineage>
        <taxon>Eukaryota</taxon>
        <taxon>Metazoa</taxon>
        <taxon>Spiralia</taxon>
        <taxon>Lophotrochozoa</taxon>
        <taxon>Annelida</taxon>
        <taxon>Polychaeta</taxon>
        <taxon>Sedentaria</taxon>
        <taxon>Canalipalpata</taxon>
        <taxon>Terebellida</taxon>
        <taxon>Terebelliformia</taxon>
        <taxon>Alvinellidae</taxon>
        <taxon>Paralvinella</taxon>
    </lineage>
</organism>
<feature type="transmembrane region" description="Helical" evidence="10">
    <location>
        <begin position="240"/>
        <end position="259"/>
    </location>
</feature>
<evidence type="ECO:0000313" key="13">
    <source>
        <dbReference type="Proteomes" id="UP001208570"/>
    </source>
</evidence>
<keyword evidence="5 9" id="KW-0297">G-protein coupled receptor</keyword>
<dbReference type="InterPro" id="IPR050569">
    <property type="entry name" value="TAAR"/>
</dbReference>
<evidence type="ECO:0000256" key="2">
    <source>
        <dbReference type="ARBA" id="ARBA00022475"/>
    </source>
</evidence>
<evidence type="ECO:0000256" key="10">
    <source>
        <dbReference type="SAM" id="Phobius"/>
    </source>
</evidence>
<dbReference type="PROSITE" id="PS50262">
    <property type="entry name" value="G_PROTEIN_RECEP_F1_2"/>
    <property type="match status" value="1"/>
</dbReference>
<keyword evidence="13" id="KW-1185">Reference proteome</keyword>
<dbReference type="EMBL" id="JAODUP010001193">
    <property type="protein sequence ID" value="KAK2140969.1"/>
    <property type="molecule type" value="Genomic_DNA"/>
</dbReference>
<dbReference type="GO" id="GO:0005886">
    <property type="term" value="C:plasma membrane"/>
    <property type="evidence" value="ECO:0007669"/>
    <property type="project" value="UniProtKB-SubCell"/>
</dbReference>
<reference evidence="12" key="1">
    <citation type="journal article" date="2023" name="Mol. Biol. Evol.">
        <title>Third-Generation Sequencing Reveals the Adaptive Role of the Epigenome in Three Deep-Sea Polychaetes.</title>
        <authorList>
            <person name="Perez M."/>
            <person name="Aroh O."/>
            <person name="Sun Y."/>
            <person name="Lan Y."/>
            <person name="Juniper S.K."/>
            <person name="Young C.R."/>
            <person name="Angers B."/>
            <person name="Qian P.Y."/>
        </authorList>
    </citation>
    <scope>NUCLEOTIDE SEQUENCE</scope>
    <source>
        <strain evidence="12">P08H-3</strain>
    </source>
</reference>
<feature type="transmembrane region" description="Helical" evidence="10">
    <location>
        <begin position="97"/>
        <end position="115"/>
    </location>
</feature>
<dbReference type="SUPFAM" id="SSF81321">
    <property type="entry name" value="Family A G protein-coupled receptor-like"/>
    <property type="match status" value="1"/>
</dbReference>
<dbReference type="Pfam" id="PF00001">
    <property type="entry name" value="7tm_1"/>
    <property type="match status" value="1"/>
</dbReference>
<gene>
    <name evidence="12" type="ORF">LSH36_1192g00032</name>
</gene>
<feature type="domain" description="G-protein coupled receptors family 1 profile" evidence="11">
    <location>
        <begin position="36"/>
        <end position="295"/>
    </location>
</feature>
<evidence type="ECO:0000256" key="3">
    <source>
        <dbReference type="ARBA" id="ARBA00022692"/>
    </source>
</evidence>
<dbReference type="CDD" id="cd00637">
    <property type="entry name" value="7tm_classA_rhodopsin-like"/>
    <property type="match status" value="1"/>
</dbReference>
<keyword evidence="4 10" id="KW-1133">Transmembrane helix</keyword>
<dbReference type="PRINTS" id="PR00237">
    <property type="entry name" value="GPCRRHODOPSN"/>
</dbReference>
<name>A0AAD9IUA2_9ANNE</name>
<evidence type="ECO:0000259" key="11">
    <source>
        <dbReference type="PROSITE" id="PS50262"/>
    </source>
</evidence>
<keyword evidence="6 10" id="KW-0472">Membrane</keyword>
<dbReference type="AlphaFoldDB" id="A0AAD9IUA2"/>
<comment type="similarity">
    <text evidence="9">Belongs to the G-protein coupled receptor 1 family.</text>
</comment>
<feature type="transmembrane region" description="Helical" evidence="10">
    <location>
        <begin position="135"/>
        <end position="160"/>
    </location>
</feature>
<feature type="transmembrane region" description="Helical" evidence="10">
    <location>
        <begin position="180"/>
        <end position="205"/>
    </location>
</feature>
<feature type="transmembrane region" description="Helical" evidence="10">
    <location>
        <begin position="271"/>
        <end position="290"/>
    </location>
</feature>